<sequence>MRVIIILLLSIALSGCDFFKTDFTVEEAGKRATLGELQIKVGDLRNGDIDIIDGSNVYVTYTNKYGTQIMKKIFITMKDGIKPNDIMHIPIPDFGYTLGDIHICFYYKEGVNERMTYEVFLPIYEYNEFRMSATKGFKFYRNNNEMLYKQPFEFYVKPNLKLDGLHGFINKDFPIGSGLSSV</sequence>
<accession>A0A0C7K7T3</accession>
<evidence type="ECO:0000313" key="5">
    <source>
        <dbReference type="EMBL" id="SYR41047.1"/>
    </source>
</evidence>
<dbReference type="Proteomes" id="UP000258253">
    <property type="component" value="Unassembled WGS sequence"/>
</dbReference>
<dbReference type="Proteomes" id="UP000259975">
    <property type="component" value="Unassembled WGS sequence"/>
</dbReference>
<evidence type="ECO:0000313" key="8">
    <source>
        <dbReference type="Proteomes" id="UP000258673"/>
    </source>
</evidence>
<evidence type="ECO:0000313" key="1">
    <source>
        <dbReference type="EMBL" id="NGN73416.1"/>
    </source>
</evidence>
<evidence type="ECO:0008006" key="11">
    <source>
        <dbReference type="Google" id="ProtNLM"/>
    </source>
</evidence>
<dbReference type="Proteomes" id="UP000234439">
    <property type="component" value="Unassembled WGS sequence"/>
</dbReference>
<evidence type="ECO:0000313" key="4">
    <source>
        <dbReference type="EMBL" id="SYH34786.1"/>
    </source>
</evidence>
<dbReference type="Proteomes" id="UP000258673">
    <property type="component" value="Unassembled WGS sequence"/>
</dbReference>
<proteinExistence type="predicted"/>
<dbReference type="RefSeq" id="WP_004180263.1">
    <property type="nucleotide sequence ID" value="NZ_AP018750.1"/>
</dbReference>
<reference evidence="7 8" key="2">
    <citation type="submission" date="2018-08" db="EMBL/GenBank/DDBJ databases">
        <authorList>
            <consortium name="Pathogen Informatics"/>
        </authorList>
    </citation>
    <scope>NUCLEOTIDE SEQUENCE [LARGE SCALE GENOMIC DNA]</scope>
    <source>
        <strain evidence="3 9">EuSCAPE_AT029</strain>
        <strain evidence="5 7">EuSCAPE_HU047</strain>
        <strain evidence="4 8">EuSCAPE_IT093</strain>
    </source>
</reference>
<evidence type="ECO:0000313" key="2">
    <source>
        <dbReference type="EMBL" id="PLE29614.1"/>
    </source>
</evidence>
<dbReference type="EMBL" id="ULCI01000011">
    <property type="protein sequence ID" value="SYR41047.1"/>
    <property type="molecule type" value="Genomic_DNA"/>
</dbReference>
<dbReference type="AlphaFoldDB" id="A0A0C7K7T3"/>
<comment type="caution">
    <text evidence="3">The sequence shown here is derived from an EMBL/GenBank/DDBJ whole genome shotgun (WGS) entry which is preliminary data.</text>
</comment>
<organism evidence="3 9">
    <name type="scientific">Klebsiella pneumoniae</name>
    <dbReference type="NCBI Taxonomy" id="573"/>
    <lineage>
        <taxon>Bacteria</taxon>
        <taxon>Pseudomonadati</taxon>
        <taxon>Pseudomonadota</taxon>
        <taxon>Gammaproteobacteria</taxon>
        <taxon>Enterobacterales</taxon>
        <taxon>Enterobacteriaceae</taxon>
        <taxon>Klebsiella/Raoultella group</taxon>
        <taxon>Klebsiella</taxon>
        <taxon>Klebsiella pneumoniae complex</taxon>
    </lineage>
</organism>
<dbReference type="EMBL" id="UKUT01000009">
    <property type="protein sequence ID" value="SYH34786.1"/>
    <property type="molecule type" value="Genomic_DNA"/>
</dbReference>
<dbReference type="KEGG" id="kpx:PMK1_04425"/>
<evidence type="ECO:0000313" key="7">
    <source>
        <dbReference type="Proteomes" id="UP000258253"/>
    </source>
</evidence>
<dbReference type="PROSITE" id="PS51257">
    <property type="entry name" value="PROKAR_LIPOPROTEIN"/>
    <property type="match status" value="1"/>
</dbReference>
<dbReference type="EMBL" id="UKGE01000012">
    <property type="protein sequence ID" value="SXN32080.1"/>
    <property type="molecule type" value="Genomic_DNA"/>
</dbReference>
<dbReference type="EMBL" id="JAAKYD010000012">
    <property type="protein sequence ID" value="NGN73416.1"/>
    <property type="molecule type" value="Genomic_DNA"/>
</dbReference>
<evidence type="ECO:0000313" key="10">
    <source>
        <dbReference type="Proteomes" id="UP000479475"/>
    </source>
</evidence>
<evidence type="ECO:0000313" key="6">
    <source>
        <dbReference type="Proteomes" id="UP000234439"/>
    </source>
</evidence>
<reference evidence="2 6" key="1">
    <citation type="journal article" date="2017" name="J. Infect. Dis.">
        <title>An Analysis of the Epidemic of Klebsiella pneumoniae Carbapenemase-Producing K. pneumoniae: Convergence of Two Evolutionary Mechanisms Creates the Perfect Storm.</title>
        <authorList>
            <person name="Rojas L.J."/>
            <person name="Weinstock G.M."/>
            <person name="De La Cadena E."/>
            <person name="Diaz L."/>
            <person name="Rios R."/>
            <person name="Hanson B.M."/>
            <person name="Brown J.S."/>
            <person name="Vats P."/>
            <person name="Phillips D.S."/>
            <person name="Nguyen H."/>
            <person name="Hujer K.M."/>
            <person name="Correa A."/>
            <person name="Adams M.D."/>
            <person name="Perez F."/>
            <person name="Sodergren E."/>
            <person name="Narechania A."/>
            <person name="Planet P.J."/>
            <person name="Villegas M.V."/>
            <person name="Bonomo R.A."/>
            <person name="Arias C.A."/>
        </authorList>
    </citation>
    <scope>NUCLEOTIDE SEQUENCE [LARGE SCALE GENOMIC DNA]</scope>
    <source>
        <strain evidence="2 6">COL-Kpn30</strain>
    </source>
</reference>
<reference evidence="1 10" key="3">
    <citation type="submission" date="2020-02" db="EMBL/GenBank/DDBJ databases">
        <title>Klebsiella pneumoniae genome sequencing and assembly.</title>
        <authorList>
            <person name="Starkova P.S."/>
            <person name="Sulyan O.S."/>
            <person name="Likholetova D.V."/>
            <person name="Ageevets V.A."/>
            <person name="Lazareva I.V."/>
            <person name="Sopova J.V."/>
            <person name="Sidorenko S.V."/>
        </authorList>
    </citation>
    <scope>NUCLEOTIDE SEQUENCE [LARGE SCALE GENOMIC DNA]</scope>
    <source>
        <strain evidence="1 10">2429</strain>
    </source>
</reference>
<gene>
    <name evidence="2" type="ORF">B6I68_01060</name>
    <name evidence="1" type="ORF">G4V31_14920</name>
    <name evidence="3" type="ORF">SAMEA3499901_03112</name>
    <name evidence="4" type="ORF">SAMEA3515122_03817</name>
    <name evidence="5" type="ORF">SAMEA3538828_02894</name>
</gene>
<evidence type="ECO:0000313" key="9">
    <source>
        <dbReference type="Proteomes" id="UP000259975"/>
    </source>
</evidence>
<dbReference type="Proteomes" id="UP000479475">
    <property type="component" value="Unassembled WGS sequence"/>
</dbReference>
<protein>
    <recommendedName>
        <fullName evidence="11">Lipoprotein</fullName>
    </recommendedName>
</protein>
<evidence type="ECO:0000313" key="3">
    <source>
        <dbReference type="EMBL" id="SXN32080.1"/>
    </source>
</evidence>
<name>A0A0C7K7T3_KLEPN</name>
<dbReference type="EMBL" id="NCMJ01000009">
    <property type="protein sequence ID" value="PLE29614.1"/>
    <property type="molecule type" value="Genomic_DNA"/>
</dbReference>